<proteinExistence type="predicted"/>
<dbReference type="EMBL" id="BK032843">
    <property type="protein sequence ID" value="DAF63750.1"/>
    <property type="molecule type" value="Genomic_DNA"/>
</dbReference>
<organism evidence="1">
    <name type="scientific">Podoviridae sp. ctz6O13</name>
    <dbReference type="NCBI Taxonomy" id="2827757"/>
    <lineage>
        <taxon>Viruses</taxon>
        <taxon>Duplodnaviria</taxon>
        <taxon>Heunggongvirae</taxon>
        <taxon>Uroviricota</taxon>
        <taxon>Caudoviricetes</taxon>
    </lineage>
</organism>
<dbReference type="SUPFAM" id="SSF102712">
    <property type="entry name" value="JAB1/MPN domain"/>
    <property type="match status" value="1"/>
</dbReference>
<protein>
    <submittedName>
        <fullName evidence="1">26S proteasome regulatory subunit</fullName>
    </submittedName>
</protein>
<dbReference type="GO" id="GO:0000502">
    <property type="term" value="C:proteasome complex"/>
    <property type="evidence" value="ECO:0007669"/>
    <property type="project" value="UniProtKB-KW"/>
</dbReference>
<accession>A0A8S5TKC4</accession>
<dbReference type="Gene3D" id="3.40.140.10">
    <property type="entry name" value="Cytidine Deaminase, domain 2"/>
    <property type="match status" value="1"/>
</dbReference>
<sequence>MLQEIRNNMELIKNDRQLKMIIPPDVEEKIRLACASVPTLEWSGALFYDYKGSFENGSLTVICRDLLLMDIGTSTYTEWSEDTDIISFMAENDLLDCQVGIIHSHQSFNCFFSGTDLNTLLQEGQSKNNIVSLIVNNKGEYQAALTRKVNSISKVKETGCYNFFGEGAKKFTDSYETNDSYVEYFLMDIDRQEPNSLFSFIDRLEEIKGKKGVDTHNRTSSKPNYTFNMDEYDDGLGYGSDFFSHPSTSASLIASMPNSLGDTTIHSIFQQENDKLISDIAAQLVTGNIFEYETCNLSYYITYHMEKEYSQRFGDIDEGNKVFASWIDSMLNFLLYNSGNPGKDSQSEMDNGSRIAEALVCKLQPFEQNKCIKTIINIVKDYI</sequence>
<name>A0A8S5TKC4_9CAUD</name>
<reference evidence="1" key="1">
    <citation type="journal article" date="2021" name="Proc. Natl. Acad. Sci. U.S.A.">
        <title>A Catalog of Tens of Thousands of Viruses from Human Metagenomes Reveals Hidden Associations with Chronic Diseases.</title>
        <authorList>
            <person name="Tisza M.J."/>
            <person name="Buck C.B."/>
        </authorList>
    </citation>
    <scope>NUCLEOTIDE SEQUENCE</scope>
    <source>
        <strain evidence="1">Ctz6O13</strain>
    </source>
</reference>
<keyword evidence="1" id="KW-0647">Proteasome</keyword>
<evidence type="ECO:0000313" key="1">
    <source>
        <dbReference type="EMBL" id="DAF63750.1"/>
    </source>
</evidence>